<dbReference type="InterPro" id="IPR011053">
    <property type="entry name" value="Single_hybrid_motif"/>
</dbReference>
<dbReference type="Pfam" id="PF00364">
    <property type="entry name" value="Biotin_lipoyl"/>
    <property type="match status" value="1"/>
</dbReference>
<reference evidence="2 3" key="1">
    <citation type="submission" date="2019-03" db="EMBL/GenBank/DDBJ databases">
        <title>Genomic Encyclopedia of Type Strains, Phase IV (KMG-IV): sequencing the most valuable type-strain genomes for metagenomic binning, comparative biology and taxonomic classification.</title>
        <authorList>
            <person name="Goeker M."/>
        </authorList>
    </citation>
    <scope>NUCLEOTIDE SEQUENCE [LARGE SCALE GENOMIC DNA]</scope>
    <source>
        <strain evidence="2 3">DSM 100055</strain>
    </source>
</reference>
<dbReference type="SUPFAM" id="SSF51230">
    <property type="entry name" value="Single hybrid motif"/>
    <property type="match status" value="1"/>
</dbReference>
<keyword evidence="3" id="KW-1185">Reference proteome</keyword>
<name>A0AA46DX55_9FUSO</name>
<sequence length="135" mass="15026">MEFKEIKNIINILNETDLIEIDVTFGKERVFIKKDNVVKQVLKSTKAPKKEEMSKKELIEIKSQNVGNIILLNKTGEPIVKKGQSIKEGEVLAYIESVGLKAEVKSPVNGIISDVLLADGDLADYGKILFLIEKA</sequence>
<dbReference type="Proteomes" id="UP000294678">
    <property type="component" value="Unassembled WGS sequence"/>
</dbReference>
<evidence type="ECO:0000313" key="2">
    <source>
        <dbReference type="EMBL" id="TDT67853.1"/>
    </source>
</evidence>
<dbReference type="EMBL" id="SOBG01000009">
    <property type="protein sequence ID" value="TDT67853.1"/>
    <property type="molecule type" value="Genomic_DNA"/>
</dbReference>
<dbReference type="CDD" id="cd06850">
    <property type="entry name" value="biotinyl_domain"/>
    <property type="match status" value="1"/>
</dbReference>
<gene>
    <name evidence="2" type="ORF">EV215_1856</name>
</gene>
<dbReference type="InterPro" id="IPR000089">
    <property type="entry name" value="Biotin_lipoyl"/>
</dbReference>
<organism evidence="2 3">
    <name type="scientific">Hypnocyclicus thermotrophus</name>
    <dbReference type="NCBI Taxonomy" id="1627895"/>
    <lineage>
        <taxon>Bacteria</taxon>
        <taxon>Fusobacteriati</taxon>
        <taxon>Fusobacteriota</taxon>
        <taxon>Fusobacteriia</taxon>
        <taxon>Fusobacteriales</taxon>
        <taxon>Fusobacteriaceae</taxon>
        <taxon>Hypnocyclicus</taxon>
    </lineage>
</organism>
<dbReference type="RefSeq" id="WP_134113717.1">
    <property type="nucleotide sequence ID" value="NZ_SOBG01000009.1"/>
</dbReference>
<dbReference type="PROSITE" id="PS50968">
    <property type="entry name" value="BIOTINYL_LIPOYL"/>
    <property type="match status" value="1"/>
</dbReference>
<comment type="caution">
    <text evidence="2">The sequence shown here is derived from an EMBL/GenBank/DDBJ whole genome shotgun (WGS) entry which is preliminary data.</text>
</comment>
<evidence type="ECO:0000313" key="3">
    <source>
        <dbReference type="Proteomes" id="UP000294678"/>
    </source>
</evidence>
<dbReference type="AlphaFoldDB" id="A0AA46DX55"/>
<proteinExistence type="predicted"/>
<protein>
    <submittedName>
        <fullName evidence="2">Biotin carboxyl carrier protein</fullName>
    </submittedName>
</protein>
<evidence type="ECO:0000259" key="1">
    <source>
        <dbReference type="PROSITE" id="PS50968"/>
    </source>
</evidence>
<feature type="domain" description="Lipoyl-binding" evidence="1">
    <location>
        <begin position="58"/>
        <end position="133"/>
    </location>
</feature>
<dbReference type="Gene3D" id="2.40.50.100">
    <property type="match status" value="1"/>
</dbReference>
<accession>A0AA46DX55</accession>